<protein>
    <recommendedName>
        <fullName evidence="2">Tudor domain-containing protein 5</fullName>
    </recommendedName>
</protein>
<dbReference type="PROSITE" id="PS51644">
    <property type="entry name" value="HTH_OST"/>
    <property type="match status" value="1"/>
</dbReference>
<dbReference type="OrthoDB" id="10052065at2759"/>
<evidence type="ECO:0000259" key="7">
    <source>
        <dbReference type="PROSITE" id="PS50304"/>
    </source>
</evidence>
<dbReference type="SUPFAM" id="SSF63748">
    <property type="entry name" value="Tudor/PWWP/MBT"/>
    <property type="match status" value="1"/>
</dbReference>
<dbReference type="EMBL" id="CAAE01014609">
    <property type="protein sequence ID" value="CAG00746.1"/>
    <property type="molecule type" value="Genomic_DNA"/>
</dbReference>
<accession>Q4SF36</accession>
<keyword evidence="3" id="KW-0217">Developmental protein</keyword>
<dbReference type="InterPro" id="IPR002999">
    <property type="entry name" value="Tudor"/>
</dbReference>
<dbReference type="Gene3D" id="3.30.420.610">
    <property type="entry name" value="LOTUS domain-like"/>
    <property type="match status" value="1"/>
</dbReference>
<evidence type="ECO:0000313" key="9">
    <source>
        <dbReference type="EMBL" id="CAG00746.1"/>
    </source>
</evidence>
<reference evidence="9" key="2">
    <citation type="submission" date="2004-02" db="EMBL/GenBank/DDBJ databases">
        <authorList>
            <consortium name="Genoscope"/>
            <consortium name="Whitehead Institute Centre for Genome Research"/>
        </authorList>
    </citation>
    <scope>NUCLEOTIDE SEQUENCE</scope>
</reference>
<dbReference type="PANTHER" id="PTHR22948">
    <property type="entry name" value="TUDOR DOMAIN CONTAINING PROTEIN"/>
    <property type="match status" value="1"/>
</dbReference>
<dbReference type="AlphaFoldDB" id="Q4SF36"/>
<comment type="similarity">
    <text evidence="1">Belongs to the TDRD5 family.</text>
</comment>
<feature type="region of interest" description="Disordered" evidence="5">
    <location>
        <begin position="191"/>
        <end position="231"/>
    </location>
</feature>
<dbReference type="InterPro" id="IPR025605">
    <property type="entry name" value="OST-HTH/LOTUS_dom"/>
</dbReference>
<proteinExistence type="inferred from homology"/>
<evidence type="ECO:0000256" key="3">
    <source>
        <dbReference type="ARBA" id="ARBA00022473"/>
    </source>
</evidence>
<name>Q4SF36_TETNG</name>
<dbReference type="Pfam" id="PF12872">
    <property type="entry name" value="OST-HTH"/>
    <property type="match status" value="1"/>
</dbReference>
<dbReference type="KEGG" id="tng:GSTEN00019271G001"/>
<dbReference type="Gene3D" id="2.30.30.140">
    <property type="match status" value="1"/>
</dbReference>
<keyword evidence="6" id="KW-1133">Transmembrane helix</keyword>
<dbReference type="PROSITE" id="PS50304">
    <property type="entry name" value="TUDOR"/>
    <property type="match status" value="1"/>
</dbReference>
<keyword evidence="6" id="KW-0472">Membrane</keyword>
<organism evidence="9">
    <name type="scientific">Tetraodon nigroviridis</name>
    <name type="common">Spotted green pufferfish</name>
    <name type="synonym">Chelonodon nigroviridis</name>
    <dbReference type="NCBI Taxonomy" id="99883"/>
    <lineage>
        <taxon>Eukaryota</taxon>
        <taxon>Metazoa</taxon>
        <taxon>Chordata</taxon>
        <taxon>Craniata</taxon>
        <taxon>Vertebrata</taxon>
        <taxon>Euteleostomi</taxon>
        <taxon>Actinopterygii</taxon>
        <taxon>Neopterygii</taxon>
        <taxon>Teleostei</taxon>
        <taxon>Neoteleostei</taxon>
        <taxon>Acanthomorphata</taxon>
        <taxon>Eupercaria</taxon>
        <taxon>Tetraodontiformes</taxon>
        <taxon>Tetradontoidea</taxon>
        <taxon>Tetraodontidae</taxon>
        <taxon>Tetraodon</taxon>
    </lineage>
</organism>
<evidence type="ECO:0000256" key="5">
    <source>
        <dbReference type="SAM" id="MobiDB-lite"/>
    </source>
</evidence>
<dbReference type="InterPro" id="IPR041966">
    <property type="entry name" value="LOTUS-like"/>
</dbReference>
<dbReference type="Pfam" id="PF00567">
    <property type="entry name" value="TUDOR"/>
    <property type="match status" value="1"/>
</dbReference>
<evidence type="ECO:0000256" key="1">
    <source>
        <dbReference type="ARBA" id="ARBA00010384"/>
    </source>
</evidence>
<keyword evidence="4" id="KW-0221">Differentiation</keyword>
<evidence type="ECO:0000256" key="4">
    <source>
        <dbReference type="ARBA" id="ARBA00022782"/>
    </source>
</evidence>
<evidence type="ECO:0000256" key="6">
    <source>
        <dbReference type="SAM" id="Phobius"/>
    </source>
</evidence>
<feature type="transmembrane region" description="Helical" evidence="6">
    <location>
        <begin position="341"/>
        <end position="359"/>
    </location>
</feature>
<feature type="domain" description="Tudor" evidence="7">
    <location>
        <begin position="378"/>
        <end position="430"/>
    </location>
</feature>
<dbReference type="PANTHER" id="PTHR22948:SF19">
    <property type="entry name" value="TUDOR DOMAIN-CONTAINING PROTEIN 5"/>
    <property type="match status" value="1"/>
</dbReference>
<feature type="domain" description="HTH OST-type" evidence="8">
    <location>
        <begin position="6"/>
        <end position="79"/>
    </location>
</feature>
<evidence type="ECO:0000259" key="8">
    <source>
        <dbReference type="PROSITE" id="PS51644"/>
    </source>
</evidence>
<evidence type="ECO:0000256" key="2">
    <source>
        <dbReference type="ARBA" id="ARBA00013420"/>
    </source>
</evidence>
<comment type="caution">
    <text evidence="9">The sequence shown here is derived from an EMBL/GenBank/DDBJ whole genome shotgun (WGS) entry which is preliminary data.</text>
</comment>
<reference evidence="9" key="1">
    <citation type="journal article" date="2004" name="Nature">
        <title>Genome duplication in the teleost fish Tetraodon nigroviridis reveals the early vertebrate proto-karyotype.</title>
        <authorList>
            <person name="Jaillon O."/>
            <person name="Aury J.-M."/>
            <person name="Brunet F."/>
            <person name="Petit J.-L."/>
            <person name="Stange-Thomann N."/>
            <person name="Mauceli E."/>
            <person name="Bouneau L."/>
            <person name="Fischer C."/>
            <person name="Ozouf-Costaz C."/>
            <person name="Bernot A."/>
            <person name="Nicaud S."/>
            <person name="Jaffe D."/>
            <person name="Fisher S."/>
            <person name="Lutfalla G."/>
            <person name="Dossat C."/>
            <person name="Segurens B."/>
            <person name="Dasilva C."/>
            <person name="Salanoubat M."/>
            <person name="Levy M."/>
            <person name="Boudet N."/>
            <person name="Castellano S."/>
            <person name="Anthouard V."/>
            <person name="Jubin C."/>
            <person name="Castelli V."/>
            <person name="Katinka M."/>
            <person name="Vacherie B."/>
            <person name="Biemont C."/>
            <person name="Skalli Z."/>
            <person name="Cattolico L."/>
            <person name="Poulain J."/>
            <person name="De Berardinis V."/>
            <person name="Cruaud C."/>
            <person name="Duprat S."/>
            <person name="Brottier P."/>
            <person name="Coutanceau J.-P."/>
            <person name="Gouzy J."/>
            <person name="Parra G."/>
            <person name="Lardier G."/>
            <person name="Chapple C."/>
            <person name="McKernan K.J."/>
            <person name="McEwan P."/>
            <person name="Bosak S."/>
            <person name="Kellis M."/>
            <person name="Volff J.-N."/>
            <person name="Guigo R."/>
            <person name="Zody M.C."/>
            <person name="Mesirov J."/>
            <person name="Lindblad-Toh K."/>
            <person name="Birren B."/>
            <person name="Nusbaum C."/>
            <person name="Kahn D."/>
            <person name="Robinson-Rechavi M."/>
            <person name="Laudet V."/>
            <person name="Schachter V."/>
            <person name="Quetier F."/>
            <person name="Saurin W."/>
            <person name="Scarpelli C."/>
            <person name="Wincker P."/>
            <person name="Lander E.S."/>
            <person name="Weissenbach J."/>
            <person name="Roest Crollius H."/>
        </authorList>
    </citation>
    <scope>NUCLEOTIDE SEQUENCE [LARGE SCALE GENOMIC DNA]</scope>
</reference>
<dbReference type="CDD" id="cd09985">
    <property type="entry name" value="LOTUS_1_TDRD5"/>
    <property type="match status" value="1"/>
</dbReference>
<gene>
    <name evidence="9" type="ORF">GSTENG00019271001</name>
</gene>
<keyword evidence="6" id="KW-0812">Transmembrane</keyword>
<dbReference type="GO" id="GO:0030154">
    <property type="term" value="P:cell differentiation"/>
    <property type="evidence" value="ECO:0007669"/>
    <property type="project" value="UniProtKB-KW"/>
</dbReference>
<dbReference type="InterPro" id="IPR050621">
    <property type="entry name" value="Tudor_domain_containing"/>
</dbReference>
<sequence>MNQEKILPKLKKDIRSLLISSKLGVEPEQLRRDYVALVGEPLPLRPLGLTNVMDMVVAMPDVVSVHFREDGSVYLKAVGVESTQNIEMLVAKQRTSKADVQRLKRGHLHGGCHRPPRVLLPRRGLAPPAVPAQLRAQLWKLLSQRRMQPRMRKVSALRSTSKRFAATVRTSPGLPGLLFIFPSFLPAGKGILPPDRGERGGRYHQPGVKGEAEKDSEEAEGPEVQQPSSGYYLSCGDSPWESNQDDATVTFAHRNHVQEPSVPTQHMFSLVCRTSAVPPDALQGQRLKKPSRLGEGEVQVLVEHVESPGCFYVSVCDSREARATEDMMIQMRWWRRGAPRAFSALLLYVVSHIFVFSFFRRCYRCPEVSERYRLPERFVRRGQVCCLCPEGVWFYRVVIHRILSPTHVEVYFVDFGNTIAAPRNRLKFLK</sequence>